<protein>
    <submittedName>
        <fullName evidence="2">Uncharacterized protein</fullName>
    </submittedName>
</protein>
<feature type="compositionally biased region" description="Basic and acidic residues" evidence="1">
    <location>
        <begin position="85"/>
        <end position="100"/>
    </location>
</feature>
<dbReference type="VEuPathDB" id="VectorBase:RSAN_036150"/>
<sequence length="106" mass="11502">MPQANARETHPSTSSSVPEGERDKRQVDEVSKDQHEPVKGADTAPARRDTPPEVQPPVSVIECGEKCMVSSHGEGSPMAGKRPHERTVDSELRATDENAKCKTLSI</sequence>
<dbReference type="AlphaFoldDB" id="A0A9D4T2U6"/>
<feature type="compositionally biased region" description="Basic and acidic residues" evidence="1">
    <location>
        <begin position="19"/>
        <end position="51"/>
    </location>
</feature>
<name>A0A9D4T2U6_RHISA</name>
<comment type="caution">
    <text evidence="2">The sequence shown here is derived from an EMBL/GenBank/DDBJ whole genome shotgun (WGS) entry which is preliminary data.</text>
</comment>
<feature type="region of interest" description="Disordered" evidence="1">
    <location>
        <begin position="1"/>
        <end position="106"/>
    </location>
</feature>
<reference evidence="2" key="1">
    <citation type="journal article" date="2020" name="Cell">
        <title>Large-Scale Comparative Analyses of Tick Genomes Elucidate Their Genetic Diversity and Vector Capacities.</title>
        <authorList>
            <consortium name="Tick Genome and Microbiome Consortium (TIGMIC)"/>
            <person name="Jia N."/>
            <person name="Wang J."/>
            <person name="Shi W."/>
            <person name="Du L."/>
            <person name="Sun Y."/>
            <person name="Zhan W."/>
            <person name="Jiang J.F."/>
            <person name="Wang Q."/>
            <person name="Zhang B."/>
            <person name="Ji P."/>
            <person name="Bell-Sakyi L."/>
            <person name="Cui X.M."/>
            <person name="Yuan T.T."/>
            <person name="Jiang B.G."/>
            <person name="Yang W.F."/>
            <person name="Lam T.T."/>
            <person name="Chang Q.C."/>
            <person name="Ding S.J."/>
            <person name="Wang X.J."/>
            <person name="Zhu J.G."/>
            <person name="Ruan X.D."/>
            <person name="Zhao L."/>
            <person name="Wei J.T."/>
            <person name="Ye R.Z."/>
            <person name="Que T.C."/>
            <person name="Du C.H."/>
            <person name="Zhou Y.H."/>
            <person name="Cheng J.X."/>
            <person name="Dai P.F."/>
            <person name="Guo W.B."/>
            <person name="Han X.H."/>
            <person name="Huang E.J."/>
            <person name="Li L.F."/>
            <person name="Wei W."/>
            <person name="Gao Y.C."/>
            <person name="Liu J.Z."/>
            <person name="Shao H.Z."/>
            <person name="Wang X."/>
            <person name="Wang C.C."/>
            <person name="Yang T.C."/>
            <person name="Huo Q.B."/>
            <person name="Li W."/>
            <person name="Chen H.Y."/>
            <person name="Chen S.E."/>
            <person name="Zhou L.G."/>
            <person name="Ni X.B."/>
            <person name="Tian J.H."/>
            <person name="Sheng Y."/>
            <person name="Liu T."/>
            <person name="Pan Y.S."/>
            <person name="Xia L.Y."/>
            <person name="Li J."/>
            <person name="Zhao F."/>
            <person name="Cao W.C."/>
        </authorList>
    </citation>
    <scope>NUCLEOTIDE SEQUENCE</scope>
    <source>
        <strain evidence="2">Rsan-2018</strain>
    </source>
</reference>
<evidence type="ECO:0000313" key="3">
    <source>
        <dbReference type="Proteomes" id="UP000821837"/>
    </source>
</evidence>
<reference evidence="2" key="2">
    <citation type="submission" date="2021-09" db="EMBL/GenBank/DDBJ databases">
        <authorList>
            <person name="Jia N."/>
            <person name="Wang J."/>
            <person name="Shi W."/>
            <person name="Du L."/>
            <person name="Sun Y."/>
            <person name="Zhan W."/>
            <person name="Jiang J."/>
            <person name="Wang Q."/>
            <person name="Zhang B."/>
            <person name="Ji P."/>
            <person name="Sakyi L.B."/>
            <person name="Cui X."/>
            <person name="Yuan T."/>
            <person name="Jiang B."/>
            <person name="Yang W."/>
            <person name="Lam T.T.-Y."/>
            <person name="Chang Q."/>
            <person name="Ding S."/>
            <person name="Wang X."/>
            <person name="Zhu J."/>
            <person name="Ruan X."/>
            <person name="Zhao L."/>
            <person name="Wei J."/>
            <person name="Que T."/>
            <person name="Du C."/>
            <person name="Cheng J."/>
            <person name="Dai P."/>
            <person name="Han X."/>
            <person name="Huang E."/>
            <person name="Gao Y."/>
            <person name="Liu J."/>
            <person name="Shao H."/>
            <person name="Ye R."/>
            <person name="Li L."/>
            <person name="Wei W."/>
            <person name="Wang X."/>
            <person name="Wang C."/>
            <person name="Huo Q."/>
            <person name="Li W."/>
            <person name="Guo W."/>
            <person name="Chen H."/>
            <person name="Chen S."/>
            <person name="Zhou L."/>
            <person name="Zhou L."/>
            <person name="Ni X."/>
            <person name="Tian J."/>
            <person name="Zhou Y."/>
            <person name="Sheng Y."/>
            <person name="Liu T."/>
            <person name="Pan Y."/>
            <person name="Xia L."/>
            <person name="Li J."/>
            <person name="Zhao F."/>
            <person name="Cao W."/>
        </authorList>
    </citation>
    <scope>NUCLEOTIDE SEQUENCE</scope>
    <source>
        <strain evidence="2">Rsan-2018</strain>
        <tissue evidence="2">Larvae</tissue>
    </source>
</reference>
<organism evidence="2 3">
    <name type="scientific">Rhipicephalus sanguineus</name>
    <name type="common">Brown dog tick</name>
    <name type="synonym">Ixodes sanguineus</name>
    <dbReference type="NCBI Taxonomy" id="34632"/>
    <lineage>
        <taxon>Eukaryota</taxon>
        <taxon>Metazoa</taxon>
        <taxon>Ecdysozoa</taxon>
        <taxon>Arthropoda</taxon>
        <taxon>Chelicerata</taxon>
        <taxon>Arachnida</taxon>
        <taxon>Acari</taxon>
        <taxon>Parasitiformes</taxon>
        <taxon>Ixodida</taxon>
        <taxon>Ixodoidea</taxon>
        <taxon>Ixodidae</taxon>
        <taxon>Rhipicephalinae</taxon>
        <taxon>Rhipicephalus</taxon>
        <taxon>Rhipicephalus</taxon>
    </lineage>
</organism>
<evidence type="ECO:0000256" key="1">
    <source>
        <dbReference type="SAM" id="MobiDB-lite"/>
    </source>
</evidence>
<dbReference type="EMBL" id="JABSTV010001248">
    <property type="protein sequence ID" value="KAH7967994.1"/>
    <property type="molecule type" value="Genomic_DNA"/>
</dbReference>
<gene>
    <name evidence="2" type="ORF">HPB52_005110</name>
</gene>
<proteinExistence type="predicted"/>
<keyword evidence="3" id="KW-1185">Reference proteome</keyword>
<dbReference type="Proteomes" id="UP000821837">
    <property type="component" value="Unassembled WGS sequence"/>
</dbReference>
<accession>A0A9D4T2U6</accession>
<evidence type="ECO:0000313" key="2">
    <source>
        <dbReference type="EMBL" id="KAH7967994.1"/>
    </source>
</evidence>